<evidence type="ECO:0000259" key="2">
    <source>
        <dbReference type="Pfam" id="PF18822"/>
    </source>
</evidence>
<proteinExistence type="predicted"/>
<comment type="caution">
    <text evidence="3">The sequence shown here is derived from an EMBL/GenBank/DDBJ whole genome shotgun (WGS) entry which is preliminary data.</text>
</comment>
<organism evidence="3">
    <name type="scientific">Fervidicoccus fontis</name>
    <dbReference type="NCBI Taxonomy" id="683846"/>
    <lineage>
        <taxon>Archaea</taxon>
        <taxon>Thermoproteota</taxon>
        <taxon>Thermoprotei</taxon>
        <taxon>Fervidicoccales</taxon>
        <taxon>Fervidicoccaceae</taxon>
        <taxon>Fervidicoccus</taxon>
    </lineage>
</organism>
<protein>
    <recommendedName>
        <fullName evidence="2">CdvA-like coiled-coil domain-containing protein</fullName>
    </recommendedName>
</protein>
<name>A0A7J3ZLJ9_9CREN</name>
<dbReference type="InterPro" id="IPR041461">
    <property type="entry name" value="CdvA_CC"/>
</dbReference>
<keyword evidence="1" id="KW-0175">Coiled coil</keyword>
<gene>
    <name evidence="3" type="ORF">ENM78_05820</name>
</gene>
<accession>A0A7J3ZLJ9</accession>
<reference evidence="3" key="1">
    <citation type="journal article" date="2020" name="mSystems">
        <title>Genome- and Community-Level Interaction Insights into Carbon Utilization and Element Cycling Functions of Hydrothermarchaeota in Hydrothermal Sediment.</title>
        <authorList>
            <person name="Zhou Z."/>
            <person name="Liu Y."/>
            <person name="Xu W."/>
            <person name="Pan J."/>
            <person name="Luo Z.H."/>
            <person name="Li M."/>
        </authorList>
    </citation>
    <scope>NUCLEOTIDE SEQUENCE [LARGE SCALE GENOMIC DNA]</scope>
    <source>
        <strain evidence="3">SpSt-1116</strain>
    </source>
</reference>
<dbReference type="AlphaFoldDB" id="A0A7J3ZLJ9"/>
<feature type="coiled-coil region" evidence="1">
    <location>
        <begin position="111"/>
        <end position="156"/>
    </location>
</feature>
<sequence length="241" mass="27697">MIIYTVDMIEKYIGQKVKDPYDRTIGTLTSVYSDVDGVVNAVEILLGDSVFKTFEARMLTIKNGELVLLPEWKFKSMKIIEKLERGRRRARALEDLYSKGEIPKHTYDEFKAKLTRDLERLKGEAKEVKELIRKRIHELEDQIVQAEKALTALKVSYIAGEIGERGYKPAVDILRQGRDRNLEEKSDAKRVLELIQRLEAAGVELEWEQEERALEKVEEGESIVGEPLYVEVVQDTAKSEA</sequence>
<dbReference type="Pfam" id="PF18822">
    <property type="entry name" value="CdvA"/>
    <property type="match status" value="1"/>
</dbReference>
<evidence type="ECO:0000313" key="3">
    <source>
        <dbReference type="EMBL" id="HHQ80947.1"/>
    </source>
</evidence>
<feature type="domain" description="CdvA-like coiled-coil" evidence="2">
    <location>
        <begin position="88"/>
        <end position="207"/>
    </location>
</feature>
<dbReference type="EMBL" id="DRZC01000079">
    <property type="protein sequence ID" value="HHQ80947.1"/>
    <property type="molecule type" value="Genomic_DNA"/>
</dbReference>
<evidence type="ECO:0000256" key="1">
    <source>
        <dbReference type="SAM" id="Coils"/>
    </source>
</evidence>